<accession>A0A0D3CRN0</accession>
<dbReference type="HOGENOM" id="CLU_2389267_0_0_1"/>
<dbReference type="AlphaFoldDB" id="A0A0D3CRN0"/>
<reference evidence="1" key="2">
    <citation type="submission" date="2015-03" db="UniProtKB">
        <authorList>
            <consortium name="EnsemblPlants"/>
        </authorList>
    </citation>
    <scope>IDENTIFICATION</scope>
</reference>
<dbReference type="Proteomes" id="UP000032141">
    <property type="component" value="Chromosome C6"/>
</dbReference>
<dbReference type="EnsemblPlants" id="Bo6g043690.1">
    <property type="protein sequence ID" value="Bo6g043690.1"/>
    <property type="gene ID" value="Bo6g043690"/>
</dbReference>
<protein>
    <submittedName>
        <fullName evidence="1">Uncharacterized protein</fullName>
    </submittedName>
</protein>
<keyword evidence="2" id="KW-1185">Reference proteome</keyword>
<dbReference type="Gramene" id="Bo6g043690.1">
    <property type="protein sequence ID" value="Bo6g043690.1"/>
    <property type="gene ID" value="Bo6g043690"/>
</dbReference>
<proteinExistence type="predicted"/>
<reference evidence="1 2" key="1">
    <citation type="journal article" date="2014" name="Genome Biol.">
        <title>Transcriptome and methylome profiling reveals relics of genome dominance in the mesopolyploid Brassica oleracea.</title>
        <authorList>
            <person name="Parkin I.A."/>
            <person name="Koh C."/>
            <person name="Tang H."/>
            <person name="Robinson S.J."/>
            <person name="Kagale S."/>
            <person name="Clarke W.E."/>
            <person name="Town C.D."/>
            <person name="Nixon J."/>
            <person name="Krishnakumar V."/>
            <person name="Bidwell S.L."/>
            <person name="Denoeud F."/>
            <person name="Belcram H."/>
            <person name="Links M.G."/>
            <person name="Just J."/>
            <person name="Clarke C."/>
            <person name="Bender T."/>
            <person name="Huebert T."/>
            <person name="Mason A.S."/>
            <person name="Pires J.C."/>
            <person name="Barker G."/>
            <person name="Moore J."/>
            <person name="Walley P.G."/>
            <person name="Manoli S."/>
            <person name="Batley J."/>
            <person name="Edwards D."/>
            <person name="Nelson M.N."/>
            <person name="Wang X."/>
            <person name="Paterson A.H."/>
            <person name="King G."/>
            <person name="Bancroft I."/>
            <person name="Chalhoub B."/>
            <person name="Sharpe A.G."/>
        </authorList>
    </citation>
    <scope>NUCLEOTIDE SEQUENCE</scope>
    <source>
        <strain evidence="1 2">cv. TO1000</strain>
    </source>
</reference>
<evidence type="ECO:0000313" key="1">
    <source>
        <dbReference type="EnsemblPlants" id="Bo6g043690.1"/>
    </source>
</evidence>
<name>A0A0D3CRN0_BRAOL</name>
<sequence>MKRCISSSLSSYLSYSSLPLSLSLIFFLCLKQNRLNHHHHKRISVNPHHNKQNLCQSPSAQTKISLNPHQLKQNLSLAKISRHSGFRRQEQVDL</sequence>
<organism evidence="1 2">
    <name type="scientific">Brassica oleracea var. oleracea</name>
    <dbReference type="NCBI Taxonomy" id="109376"/>
    <lineage>
        <taxon>Eukaryota</taxon>
        <taxon>Viridiplantae</taxon>
        <taxon>Streptophyta</taxon>
        <taxon>Embryophyta</taxon>
        <taxon>Tracheophyta</taxon>
        <taxon>Spermatophyta</taxon>
        <taxon>Magnoliopsida</taxon>
        <taxon>eudicotyledons</taxon>
        <taxon>Gunneridae</taxon>
        <taxon>Pentapetalae</taxon>
        <taxon>rosids</taxon>
        <taxon>malvids</taxon>
        <taxon>Brassicales</taxon>
        <taxon>Brassicaceae</taxon>
        <taxon>Brassiceae</taxon>
        <taxon>Brassica</taxon>
    </lineage>
</organism>
<evidence type="ECO:0000313" key="2">
    <source>
        <dbReference type="Proteomes" id="UP000032141"/>
    </source>
</evidence>